<dbReference type="GO" id="GO:0006744">
    <property type="term" value="P:ubiquinone biosynthetic process"/>
    <property type="evidence" value="ECO:0007669"/>
    <property type="project" value="UniProtKB-UniPathway"/>
</dbReference>
<dbReference type="InterPro" id="IPR051205">
    <property type="entry name" value="UbiH/COQ6_monooxygenase"/>
</dbReference>
<dbReference type="PANTHER" id="PTHR43876:SF7">
    <property type="entry name" value="UBIQUINONE BIOSYNTHESIS MONOOXYGENASE COQ6, MITOCHONDRIAL"/>
    <property type="match status" value="1"/>
</dbReference>
<name>A0A1H9CEY1_9GAMM</name>
<protein>
    <submittedName>
        <fullName evidence="10">2-octaprenylphenol hydroxylase</fullName>
    </submittedName>
</protein>
<dbReference type="EMBL" id="FOFS01000003">
    <property type="protein sequence ID" value="SEP99208.1"/>
    <property type="molecule type" value="Genomic_DNA"/>
</dbReference>
<dbReference type="GO" id="GO:0071949">
    <property type="term" value="F:FAD binding"/>
    <property type="evidence" value="ECO:0007669"/>
    <property type="project" value="InterPro"/>
</dbReference>
<keyword evidence="11" id="KW-1185">Reference proteome</keyword>
<sequence length="387" mass="41957">MENCIDVAVVGAGLVGTALALGLSQRGFDVELIERAPFLPGHDDDYDLRVYAIAPSAAAFLERLGVWPQVLAQRASAYTQMQVWERERASALSFSAAELPAPALGHIVENSLLQRVLWHALPAGVLRNALAVQSAQSEGGVVRLQLSDGEELYARLLVVAEGRDSALRAQLGIEMLSGVYAQMAVVCHVQTEQPHQGVAYQRFMPTGPLAFLPLADGRSSIVWSSSEAEALLALDEEDFRRVLGEASQQVLGRIQTCTRRVRFPLALQHAERYVAERAVLVGDAAHLVHPLAGQGVNLGFGDVEALIGLLAEARDAGRDFGAERLLKRYERARRADVLDMIAVTDGLYRAYQLPLPGLASLREVGLGLVKAAAPLRRELVRRAVGLR</sequence>
<proteinExistence type="inferred from homology"/>
<dbReference type="STRING" id="489703.SAMN04488038_10312"/>
<dbReference type="NCBIfam" id="TIGR01988">
    <property type="entry name" value="Ubi-OHases"/>
    <property type="match status" value="1"/>
</dbReference>
<dbReference type="PROSITE" id="PS01304">
    <property type="entry name" value="UBIH"/>
    <property type="match status" value="1"/>
</dbReference>
<comment type="similarity">
    <text evidence="3">Belongs to the UbiH/COQ6 family.</text>
</comment>
<comment type="pathway">
    <text evidence="2">Cofactor biosynthesis; ubiquinone biosynthesis.</text>
</comment>
<dbReference type="GO" id="GO:0004497">
    <property type="term" value="F:monooxygenase activity"/>
    <property type="evidence" value="ECO:0007669"/>
    <property type="project" value="UniProtKB-KW"/>
</dbReference>
<keyword evidence="7" id="KW-0503">Monooxygenase</keyword>
<evidence type="ECO:0000256" key="2">
    <source>
        <dbReference type="ARBA" id="ARBA00004749"/>
    </source>
</evidence>
<evidence type="ECO:0000256" key="8">
    <source>
        <dbReference type="ARBA" id="ARBA00065734"/>
    </source>
</evidence>
<dbReference type="RefSeq" id="WP_093282502.1">
    <property type="nucleotide sequence ID" value="NZ_FOFS01000003.1"/>
</dbReference>
<evidence type="ECO:0000313" key="11">
    <source>
        <dbReference type="Proteomes" id="UP000199233"/>
    </source>
</evidence>
<dbReference type="GO" id="GO:0016705">
    <property type="term" value="F:oxidoreductase activity, acting on paired donors, with incorporation or reduction of molecular oxygen"/>
    <property type="evidence" value="ECO:0007669"/>
    <property type="project" value="InterPro"/>
</dbReference>
<dbReference type="UniPathway" id="UPA00232"/>
<comment type="cofactor">
    <cofactor evidence="1">
        <name>FAD</name>
        <dbReference type="ChEBI" id="CHEBI:57692"/>
    </cofactor>
</comment>
<keyword evidence="6" id="KW-0560">Oxidoreductase</keyword>
<evidence type="ECO:0000256" key="5">
    <source>
        <dbReference type="ARBA" id="ARBA00022827"/>
    </source>
</evidence>
<keyword evidence="5" id="KW-0274">FAD</keyword>
<dbReference type="OrthoDB" id="9769565at2"/>
<dbReference type="FunFam" id="3.50.50.60:FF:000021">
    <property type="entry name" value="Ubiquinone biosynthesis monooxygenase COQ6"/>
    <property type="match status" value="1"/>
</dbReference>
<dbReference type="InterPro" id="IPR018168">
    <property type="entry name" value="Ubi_Hdrlase_CS"/>
</dbReference>
<evidence type="ECO:0000256" key="4">
    <source>
        <dbReference type="ARBA" id="ARBA00022630"/>
    </source>
</evidence>
<comment type="subunit">
    <text evidence="8">Component of the Ubi complex metabolon, which regroups five ubiquinone biosynthesis proteins (UbiE, UbiF, UbiG, UbiH and UbiI) and two accessory factors (UbiK and the lipid-binding protein UbiJ).</text>
</comment>
<dbReference type="PRINTS" id="PR00420">
    <property type="entry name" value="RNGMNOXGNASE"/>
</dbReference>
<evidence type="ECO:0000256" key="6">
    <source>
        <dbReference type="ARBA" id="ARBA00023002"/>
    </source>
</evidence>
<dbReference type="InterPro" id="IPR002938">
    <property type="entry name" value="FAD-bd"/>
</dbReference>
<gene>
    <name evidence="10" type="ORF">SAMN04488038_10312</name>
</gene>
<dbReference type="GO" id="GO:0110142">
    <property type="term" value="C:ubiquinone biosynthesis complex"/>
    <property type="evidence" value="ECO:0007669"/>
    <property type="project" value="UniProtKB-ARBA"/>
</dbReference>
<dbReference type="InterPro" id="IPR010971">
    <property type="entry name" value="UbiH/COQ6"/>
</dbReference>
<dbReference type="SUPFAM" id="SSF51905">
    <property type="entry name" value="FAD/NAD(P)-binding domain"/>
    <property type="match status" value="1"/>
</dbReference>
<keyword evidence="4" id="KW-0285">Flavoprotein</keyword>
<dbReference type="InterPro" id="IPR036188">
    <property type="entry name" value="FAD/NAD-bd_sf"/>
</dbReference>
<accession>A0A1H9CEY1</accession>
<evidence type="ECO:0000259" key="9">
    <source>
        <dbReference type="Pfam" id="PF01494"/>
    </source>
</evidence>
<dbReference type="Pfam" id="PF01494">
    <property type="entry name" value="FAD_binding_3"/>
    <property type="match status" value="1"/>
</dbReference>
<organism evidence="10 11">
    <name type="scientific">Solimonas aquatica</name>
    <dbReference type="NCBI Taxonomy" id="489703"/>
    <lineage>
        <taxon>Bacteria</taxon>
        <taxon>Pseudomonadati</taxon>
        <taxon>Pseudomonadota</taxon>
        <taxon>Gammaproteobacteria</taxon>
        <taxon>Nevskiales</taxon>
        <taxon>Nevskiaceae</taxon>
        <taxon>Solimonas</taxon>
    </lineage>
</organism>
<evidence type="ECO:0000256" key="7">
    <source>
        <dbReference type="ARBA" id="ARBA00023033"/>
    </source>
</evidence>
<dbReference type="PANTHER" id="PTHR43876">
    <property type="entry name" value="UBIQUINONE BIOSYNTHESIS MONOOXYGENASE COQ6, MITOCHONDRIAL"/>
    <property type="match status" value="1"/>
</dbReference>
<dbReference type="Gene3D" id="3.50.50.60">
    <property type="entry name" value="FAD/NAD(P)-binding domain"/>
    <property type="match status" value="2"/>
</dbReference>
<dbReference type="Proteomes" id="UP000199233">
    <property type="component" value="Unassembled WGS sequence"/>
</dbReference>
<evidence type="ECO:0000256" key="3">
    <source>
        <dbReference type="ARBA" id="ARBA00005349"/>
    </source>
</evidence>
<evidence type="ECO:0000256" key="1">
    <source>
        <dbReference type="ARBA" id="ARBA00001974"/>
    </source>
</evidence>
<evidence type="ECO:0000313" key="10">
    <source>
        <dbReference type="EMBL" id="SEP99208.1"/>
    </source>
</evidence>
<reference evidence="10 11" key="1">
    <citation type="submission" date="2016-10" db="EMBL/GenBank/DDBJ databases">
        <authorList>
            <person name="de Groot N.N."/>
        </authorList>
    </citation>
    <scope>NUCLEOTIDE SEQUENCE [LARGE SCALE GENOMIC DNA]</scope>
    <source>
        <strain evidence="10 11">DSM 25927</strain>
    </source>
</reference>
<feature type="domain" description="FAD-binding" evidence="9">
    <location>
        <begin position="6"/>
        <end position="337"/>
    </location>
</feature>
<dbReference type="AlphaFoldDB" id="A0A1H9CEY1"/>